<feature type="region of interest" description="Disordered" evidence="2">
    <location>
        <begin position="331"/>
        <end position="451"/>
    </location>
</feature>
<feature type="compositionally biased region" description="Low complexity" evidence="2">
    <location>
        <begin position="87"/>
        <end position="106"/>
    </location>
</feature>
<feature type="compositionally biased region" description="Low complexity" evidence="2">
    <location>
        <begin position="167"/>
        <end position="178"/>
    </location>
</feature>
<feature type="compositionally biased region" description="Low complexity" evidence="2">
    <location>
        <begin position="296"/>
        <end position="318"/>
    </location>
</feature>
<dbReference type="Pfam" id="PF08238">
    <property type="entry name" value="Sel1"/>
    <property type="match status" value="7"/>
</dbReference>
<dbReference type="PANTHER" id="PTHR46430:SF3">
    <property type="entry name" value="ACTIVATOR OF C KINASE PROTEIN 1"/>
    <property type="match status" value="1"/>
</dbReference>
<dbReference type="SUPFAM" id="SSF81901">
    <property type="entry name" value="HCP-like"/>
    <property type="match status" value="2"/>
</dbReference>
<accession>A0A5C5G615</accession>
<dbReference type="OrthoDB" id="272077at2759"/>
<feature type="compositionally biased region" description="Low complexity" evidence="2">
    <location>
        <begin position="56"/>
        <end position="72"/>
    </location>
</feature>
<feature type="compositionally biased region" description="Gly residues" evidence="2">
    <location>
        <begin position="391"/>
        <end position="402"/>
    </location>
</feature>
<feature type="region of interest" description="Disordered" evidence="2">
    <location>
        <begin position="1"/>
        <end position="190"/>
    </location>
</feature>
<feature type="compositionally biased region" description="Low complexity" evidence="2">
    <location>
        <begin position="24"/>
        <end position="46"/>
    </location>
</feature>
<dbReference type="STRING" id="5288.A0A5C5G615"/>
<feature type="region of interest" description="Disordered" evidence="2">
    <location>
        <begin position="226"/>
        <end position="246"/>
    </location>
</feature>
<dbReference type="InterPro" id="IPR011990">
    <property type="entry name" value="TPR-like_helical_dom_sf"/>
</dbReference>
<keyword evidence="4" id="KW-1185">Reference proteome</keyword>
<evidence type="ECO:0000256" key="2">
    <source>
        <dbReference type="SAM" id="MobiDB-lite"/>
    </source>
</evidence>
<gene>
    <name evidence="3" type="ORF">DMC30DRAFT_260922</name>
</gene>
<dbReference type="InterPro" id="IPR006597">
    <property type="entry name" value="Sel1-like"/>
</dbReference>
<feature type="region of interest" description="Disordered" evidence="2">
    <location>
        <begin position="261"/>
        <end position="318"/>
    </location>
</feature>
<organism evidence="3 4">
    <name type="scientific">Rhodotorula diobovata</name>
    <dbReference type="NCBI Taxonomy" id="5288"/>
    <lineage>
        <taxon>Eukaryota</taxon>
        <taxon>Fungi</taxon>
        <taxon>Dikarya</taxon>
        <taxon>Basidiomycota</taxon>
        <taxon>Pucciniomycotina</taxon>
        <taxon>Microbotryomycetes</taxon>
        <taxon>Sporidiobolales</taxon>
        <taxon>Sporidiobolaceae</taxon>
        <taxon>Rhodotorula</taxon>
    </lineage>
</organism>
<proteinExistence type="predicted"/>
<sequence length="990" mass="102124">MHSLASRLGSPPSFHLDLTPGPPSSTLSHASSSSAAASSGSTPTRTMTPLPPVLDSPSYDPALSAAAAPPTAGLHHNHQHPHEDYDAASSATAAAAAAARIASGRAKGPPLRSSTMQDDYYAGPGEPSALTRGKAPAQHANGQWGAIGQGYPAPRAPGGLYSQGNHSSPSLALGASLPEDVPPIPGVPSSAASTFSPFDVPDLPPIPAVDDLNIGLENMRFEQRRPSSLEHPLPHRPIPQGRRYSPNAGVLGSGSFGTVGQDGAMEIRRGGGPGDDLASVYSVDSAASGGPGGPAPGWAAQSASAHARTTSASSSPALAYKRDSLTTSSIIDGYGDVEPQAGAARPASGSSFSPYDDPYGGMQQHQPLPQHPQQHQQPPQVPSMQQSPYPGGSGDYFGGGQAAPGPSTGYYPPGGESAYFPGGAAPPPHQLGGGGGYPSGPPTHVAPGSAAAAYAQQPPFQPQPMHGGGWGYDYQQQAAARNPYYAAATGQLGLDPVGAVGPGGAASPYAGSLHRGVSSASSIGGGVGAGAAGLAPPGNSLARSQSSLHVPGGTMRRKVTSGSTATVNSMASGSSSSGPPITKASVDEYRQRIKADPDPEAQFNFAKYLIEAAKKINSSAAADEKSAKKYRDALLAESLKLIKRLATQGSGLGKPAYADAQFFLANCLGNGSLGLQIDHEKAYNLYVQASKQNHSAATYRTAVCNEVGAGTRRDHARAVLFYRKASALGDTAGMYKLGMILLHGLLGQQRNPKEGLAWLRRAASQADDENPHALHELGLLHEKPPPLLSAAAATLNAKAQAAAQQAAGGSAQPPAAVPTLVPYDPAQAREFFTQAAQLGYPASQFKLGACYEYGTLTCPIDPRRSIAWYTRAAERGDPDAELALSGWYLTGSEGVLKQSDSEAYLWARRAANKGLPKAEYAVGYYSEVGIGVKADLEEAKRWYMRAAAQGNKRAMQRLTELKKLGADKRGAVGGKKRPTRKDAETECVVM</sequence>
<dbReference type="AlphaFoldDB" id="A0A5C5G615"/>
<dbReference type="InterPro" id="IPR051726">
    <property type="entry name" value="Chitin_Synth_Reg"/>
</dbReference>
<evidence type="ECO:0000313" key="3">
    <source>
        <dbReference type="EMBL" id="TNY23916.1"/>
    </source>
</evidence>
<name>A0A5C5G615_9BASI</name>
<protein>
    <submittedName>
        <fullName evidence="3">Enzyme activator</fullName>
    </submittedName>
</protein>
<dbReference type="EMBL" id="SOZI01000007">
    <property type="protein sequence ID" value="TNY23916.1"/>
    <property type="molecule type" value="Genomic_DNA"/>
</dbReference>
<feature type="compositionally biased region" description="Low complexity" evidence="2">
    <location>
        <begin position="363"/>
        <end position="390"/>
    </location>
</feature>
<dbReference type="Proteomes" id="UP000311382">
    <property type="component" value="Unassembled WGS sequence"/>
</dbReference>
<evidence type="ECO:0000256" key="1">
    <source>
        <dbReference type="ARBA" id="ARBA00022737"/>
    </source>
</evidence>
<comment type="caution">
    <text evidence="3">The sequence shown here is derived from an EMBL/GenBank/DDBJ whole genome shotgun (WGS) entry which is preliminary data.</text>
</comment>
<feature type="region of interest" description="Disordered" evidence="2">
    <location>
        <begin position="969"/>
        <end position="990"/>
    </location>
</feature>
<feature type="compositionally biased region" description="Polar residues" evidence="2">
    <location>
        <begin position="560"/>
        <end position="571"/>
    </location>
</feature>
<dbReference type="Gene3D" id="1.25.40.10">
    <property type="entry name" value="Tetratricopeptide repeat domain"/>
    <property type="match status" value="2"/>
</dbReference>
<keyword evidence="1" id="KW-0677">Repeat</keyword>
<feature type="region of interest" description="Disordered" evidence="2">
    <location>
        <begin position="539"/>
        <end position="583"/>
    </location>
</feature>
<dbReference type="PANTHER" id="PTHR46430">
    <property type="entry name" value="PROTEIN SKT5-RELATED"/>
    <property type="match status" value="1"/>
</dbReference>
<feature type="compositionally biased region" description="Low complexity" evidence="2">
    <location>
        <begin position="404"/>
        <end position="415"/>
    </location>
</feature>
<reference evidence="3 4" key="1">
    <citation type="submission" date="2019-03" db="EMBL/GenBank/DDBJ databases">
        <title>Rhodosporidium diobovatum UCD-FST 08-225 genome sequencing, assembly, and annotation.</title>
        <authorList>
            <person name="Fakankun I.U."/>
            <person name="Fristensky B."/>
            <person name="Levin D.B."/>
        </authorList>
    </citation>
    <scope>NUCLEOTIDE SEQUENCE [LARGE SCALE GENOMIC DNA]</scope>
    <source>
        <strain evidence="3 4">UCD-FST 08-225</strain>
    </source>
</reference>
<evidence type="ECO:0000313" key="4">
    <source>
        <dbReference type="Proteomes" id="UP000311382"/>
    </source>
</evidence>
<dbReference type="SMART" id="SM00671">
    <property type="entry name" value="SEL1"/>
    <property type="match status" value="7"/>
</dbReference>